<dbReference type="Proteomes" id="UP000466345">
    <property type="component" value="Unassembled WGS sequence"/>
</dbReference>
<name>A0A7K0CJS8_9ACTN</name>
<evidence type="ECO:0000313" key="4">
    <source>
        <dbReference type="Proteomes" id="UP000466345"/>
    </source>
</evidence>
<feature type="region of interest" description="Disordered" evidence="1">
    <location>
        <begin position="186"/>
        <end position="225"/>
    </location>
</feature>
<proteinExistence type="predicted"/>
<dbReference type="AlphaFoldDB" id="A0A7K0CJS8"/>
<reference evidence="3 4" key="1">
    <citation type="submission" date="2019-10" db="EMBL/GenBank/DDBJ databases">
        <title>Streptomyces smaragdinus sp. nov. and Streptomyces fabii sp. nov., isolated from the gut of fungus growing-termite Macrotermes natalensis.</title>
        <authorList>
            <person name="Schwitalla J."/>
            <person name="Benndorf R."/>
            <person name="Martin K."/>
            <person name="De Beer W."/>
            <person name="Kaster A.-K."/>
            <person name="Vollmers J."/>
            <person name="Poulsen M."/>
            <person name="Beemelmanns C."/>
        </authorList>
    </citation>
    <scope>NUCLEOTIDE SEQUENCE [LARGE SCALE GENOMIC DNA]</scope>
    <source>
        <strain evidence="3 4">RB5</strain>
    </source>
</reference>
<gene>
    <name evidence="3" type="ORF">SRB5_38690</name>
</gene>
<evidence type="ECO:0000256" key="1">
    <source>
        <dbReference type="SAM" id="MobiDB-lite"/>
    </source>
</evidence>
<accession>A0A7K0CJS8</accession>
<dbReference type="RefSeq" id="WP_153453726.1">
    <property type="nucleotide sequence ID" value="NZ_WEGJ01000015.1"/>
</dbReference>
<sequence>MTFRGRTDAGALLIAVPLIGEAEARSRVLALWSPGVTVHELPGGDWLVTLPAPLSLRAEHAPGLPLPTPAEVPRAGAIHRYDRTRLPEVDPAAWLDLGELEVVPLTVPEPELKPTPVEPSFTQEPDLRELASVGEPDPMPPLWPDGGLLGRVLRGWYADRRRRYVDRLAAQFERRRWGDALRNAVPLGGPGGGHPTLRLPGRRSGPLVPTPVRRPGGGSMPYDEDSHRRLRTLYRKAAAALEKDGRIEEAAFVLADLLDDALAAVTLLERHGRPRPAAELAEGRGLEPALVVRLWWRAGDRDRALRIARLRGAYEAAVERLAKVDPRAAGHLRLAWSADRWAAGDAVGAVEAAWPAEDLRAGAVSLARQGLDADAPHRPVLLAYALARRPDPGHADEARALLAKPEPDEADWYDQRAFVRTLRTVDLADRALDTELTGAALRAVLRAAPHETDPAARPGLIRALRRRADPLLAADLPACPPPPDRPVLRLRAERRPGGLPLTDAVALSRTTVLTAHGELGVRLLGRDGRVRAAWDVPAHRLIAADHGGAALLVADRGEAQDVHRLDLTTRRTAHWATLAAGPLPTSYDGTVLPVPDADGLAFLETRAPRLRALARELDRDHTVLALARTPDTLTALIRHRSGDQLRRWDLPRLTLRDRTGLPPARYTLLATGTALLPEPTDTGLRLRAHGRNPGDRGPLPADTLTLLADGDTLAVAAEEEPEVSVTLAETPGGRPWAGVSFPGLPRLRAHAGLVTLYEAEGRIVVLDRTARAQVLNVRTPPV</sequence>
<evidence type="ECO:0000259" key="2">
    <source>
        <dbReference type="Pfam" id="PF19922"/>
    </source>
</evidence>
<feature type="domain" description="MoxR-vWA-beta-propeller ternary system" evidence="2">
    <location>
        <begin position="2"/>
        <end position="88"/>
    </location>
</feature>
<dbReference type="SUPFAM" id="SSF50969">
    <property type="entry name" value="YVTN repeat-like/Quinoprotein amine dehydrogenase"/>
    <property type="match status" value="1"/>
</dbReference>
<dbReference type="EMBL" id="WEGJ01000015">
    <property type="protein sequence ID" value="MQY13718.1"/>
    <property type="molecule type" value="Genomic_DNA"/>
</dbReference>
<dbReference type="Pfam" id="PF19922">
    <property type="entry name" value="bpX6"/>
    <property type="match status" value="1"/>
</dbReference>
<dbReference type="InterPro" id="IPR011044">
    <property type="entry name" value="Quino_amine_DH_bsu"/>
</dbReference>
<evidence type="ECO:0000313" key="3">
    <source>
        <dbReference type="EMBL" id="MQY13718.1"/>
    </source>
</evidence>
<comment type="caution">
    <text evidence="3">The sequence shown here is derived from an EMBL/GenBank/DDBJ whole genome shotgun (WGS) entry which is preliminary data.</text>
</comment>
<protein>
    <recommendedName>
        <fullName evidence="2">MoxR-vWA-beta-propeller ternary system domain-containing protein</fullName>
    </recommendedName>
</protein>
<dbReference type="OrthoDB" id="3652574at2"/>
<keyword evidence="4" id="KW-1185">Reference proteome</keyword>
<organism evidence="3 4">
    <name type="scientific">Streptomyces smaragdinus</name>
    <dbReference type="NCBI Taxonomy" id="2585196"/>
    <lineage>
        <taxon>Bacteria</taxon>
        <taxon>Bacillati</taxon>
        <taxon>Actinomycetota</taxon>
        <taxon>Actinomycetes</taxon>
        <taxon>Kitasatosporales</taxon>
        <taxon>Streptomycetaceae</taxon>
        <taxon>Streptomyces</taxon>
    </lineage>
</organism>
<dbReference type="InterPro" id="IPR045547">
    <property type="entry name" value="bpX6"/>
</dbReference>